<dbReference type="NCBIfam" id="NF037995">
    <property type="entry name" value="TRAP_S1"/>
    <property type="match status" value="1"/>
</dbReference>
<dbReference type="InterPro" id="IPR018389">
    <property type="entry name" value="DctP_fam"/>
</dbReference>
<keyword evidence="3 5" id="KW-0732">Signal</keyword>
<feature type="signal peptide" evidence="5">
    <location>
        <begin position="1"/>
        <end position="18"/>
    </location>
</feature>
<gene>
    <name evidence="6" type="primary">dctP</name>
    <name evidence="6" type="ORF">H8S11_09270</name>
</gene>
<protein>
    <submittedName>
        <fullName evidence="6">TRAP transporter substrate-binding protein DctP</fullName>
    </submittedName>
</protein>
<feature type="chain" id="PRO_5039615703" evidence="5">
    <location>
        <begin position="19"/>
        <end position="355"/>
    </location>
</feature>
<dbReference type="InterPro" id="IPR004682">
    <property type="entry name" value="TRAP_DctP"/>
</dbReference>
<dbReference type="PROSITE" id="PS51257">
    <property type="entry name" value="PROKAR_LIPOPROTEIN"/>
    <property type="match status" value="1"/>
</dbReference>
<evidence type="ECO:0000256" key="2">
    <source>
        <dbReference type="ARBA" id="ARBA00022448"/>
    </source>
</evidence>
<keyword evidence="7" id="KW-1185">Reference proteome</keyword>
<proteinExistence type="inferred from homology"/>
<evidence type="ECO:0000256" key="3">
    <source>
        <dbReference type="ARBA" id="ARBA00022729"/>
    </source>
</evidence>
<dbReference type="PIRSF" id="PIRSF006470">
    <property type="entry name" value="DctB"/>
    <property type="match status" value="1"/>
</dbReference>
<dbReference type="GO" id="GO:0055085">
    <property type="term" value="P:transmembrane transport"/>
    <property type="evidence" value="ECO:0007669"/>
    <property type="project" value="InterPro"/>
</dbReference>
<dbReference type="AlphaFoldDB" id="A0A8J6JAP7"/>
<dbReference type="GO" id="GO:0030288">
    <property type="term" value="C:outer membrane-bounded periplasmic space"/>
    <property type="evidence" value="ECO:0007669"/>
    <property type="project" value="InterPro"/>
</dbReference>
<dbReference type="InterPro" id="IPR038404">
    <property type="entry name" value="TRAP_DctP_sf"/>
</dbReference>
<feature type="compositionally biased region" description="Low complexity" evidence="4">
    <location>
        <begin position="29"/>
        <end position="41"/>
    </location>
</feature>
<dbReference type="PANTHER" id="PTHR33376:SF7">
    <property type="entry name" value="C4-DICARBOXYLATE-BINDING PROTEIN DCTB"/>
    <property type="match status" value="1"/>
</dbReference>
<organism evidence="6 7">
    <name type="scientific">Flintibacter hominis</name>
    <dbReference type="NCBI Taxonomy" id="2763048"/>
    <lineage>
        <taxon>Bacteria</taxon>
        <taxon>Bacillati</taxon>
        <taxon>Bacillota</taxon>
        <taxon>Clostridia</taxon>
        <taxon>Eubacteriales</taxon>
        <taxon>Flintibacter</taxon>
    </lineage>
</organism>
<dbReference type="NCBIfam" id="TIGR00787">
    <property type="entry name" value="dctP"/>
    <property type="match status" value="1"/>
</dbReference>
<evidence type="ECO:0000256" key="4">
    <source>
        <dbReference type="SAM" id="MobiDB-lite"/>
    </source>
</evidence>
<evidence type="ECO:0000256" key="1">
    <source>
        <dbReference type="ARBA" id="ARBA00009023"/>
    </source>
</evidence>
<dbReference type="Gene3D" id="3.40.190.170">
    <property type="entry name" value="Bacterial extracellular solute-binding protein, family 7"/>
    <property type="match status" value="1"/>
</dbReference>
<evidence type="ECO:0000256" key="5">
    <source>
        <dbReference type="SAM" id="SignalP"/>
    </source>
</evidence>
<evidence type="ECO:0000313" key="6">
    <source>
        <dbReference type="EMBL" id="MBC5723002.1"/>
    </source>
</evidence>
<reference evidence="6" key="1">
    <citation type="submission" date="2020-08" db="EMBL/GenBank/DDBJ databases">
        <title>Genome public.</title>
        <authorList>
            <person name="Liu C."/>
            <person name="Sun Q."/>
        </authorList>
    </citation>
    <scope>NUCLEOTIDE SEQUENCE</scope>
    <source>
        <strain evidence="6">NSJ-23</strain>
    </source>
</reference>
<accession>A0A8J6JAP7</accession>
<dbReference type="RefSeq" id="WP_186852920.1">
    <property type="nucleotide sequence ID" value="NZ_JACOPO010000005.1"/>
</dbReference>
<name>A0A8J6JAP7_9FIRM</name>
<dbReference type="Proteomes" id="UP000628736">
    <property type="component" value="Unassembled WGS sequence"/>
</dbReference>
<dbReference type="Pfam" id="PF03480">
    <property type="entry name" value="DctP"/>
    <property type="match status" value="1"/>
</dbReference>
<comment type="similarity">
    <text evidence="1">Belongs to the bacterial solute-binding protein 7 family.</text>
</comment>
<dbReference type="EMBL" id="JACOPO010000005">
    <property type="protein sequence ID" value="MBC5723002.1"/>
    <property type="molecule type" value="Genomic_DNA"/>
</dbReference>
<comment type="caution">
    <text evidence="6">The sequence shown here is derived from an EMBL/GenBank/DDBJ whole genome shotgun (WGS) entry which is preliminary data.</text>
</comment>
<keyword evidence="2" id="KW-0813">Transport</keyword>
<dbReference type="PANTHER" id="PTHR33376">
    <property type="match status" value="1"/>
</dbReference>
<feature type="region of interest" description="Disordered" evidence="4">
    <location>
        <begin position="23"/>
        <end position="42"/>
    </location>
</feature>
<evidence type="ECO:0000313" key="7">
    <source>
        <dbReference type="Proteomes" id="UP000628736"/>
    </source>
</evidence>
<sequence>MKRILSFALAAAMTLSLAACGSTNGGSSAGNTSSGASNTNSEGKSYTLKIATTGNEDHQSTIAARAFAEKVEELSGGQIKGEVYPNSSLGSEREAAEGVQMGSLEMTVVTTDGTLPNWVPETQVLSMPYLFETKEEAYYVLDNFLQDEFAPLFEEQGIKHLAFCELGFRHFTTNGKEIKSAADLKGQSIRVQEATIWFALADALGFIATPIAFNELYTALQQGTVDGQENPIASIATSAFGEVQKYMCMDGHTYGAESIIMNLDLYNGMTPEQQAWVDEAAAYARDTQRAAVDAVEAEYLQQIKDGGTIVCEDPDIQSFKDATADMYKLPEVAELVDPSLTEAVMAKVAEFNANK</sequence>